<dbReference type="GO" id="GO:0070736">
    <property type="term" value="F:protein-glycine ligase activity, initiating"/>
    <property type="evidence" value="ECO:0007669"/>
    <property type="project" value="TreeGrafter"/>
</dbReference>
<feature type="region of interest" description="Disordered" evidence="6">
    <location>
        <begin position="1332"/>
        <end position="1353"/>
    </location>
</feature>
<feature type="region of interest" description="Disordered" evidence="6">
    <location>
        <begin position="651"/>
        <end position="673"/>
    </location>
</feature>
<feature type="region of interest" description="Disordered" evidence="6">
    <location>
        <begin position="365"/>
        <end position="401"/>
    </location>
</feature>
<feature type="region of interest" description="Disordered" evidence="6">
    <location>
        <begin position="1233"/>
        <end position="1286"/>
    </location>
</feature>
<feature type="region of interest" description="Disordered" evidence="6">
    <location>
        <begin position="1382"/>
        <end position="1404"/>
    </location>
</feature>
<feature type="region of interest" description="Disordered" evidence="6">
    <location>
        <begin position="1780"/>
        <end position="2045"/>
    </location>
</feature>
<evidence type="ECO:0000256" key="5">
    <source>
        <dbReference type="ARBA" id="ARBA00022840"/>
    </source>
</evidence>
<feature type="compositionally biased region" description="Polar residues" evidence="6">
    <location>
        <begin position="255"/>
        <end position="273"/>
    </location>
</feature>
<dbReference type="InterPro" id="IPR051437">
    <property type="entry name" value="TTLL_monoglycylase"/>
</dbReference>
<feature type="compositionally biased region" description="Gly residues" evidence="6">
    <location>
        <begin position="2000"/>
        <end position="2009"/>
    </location>
</feature>
<feature type="compositionally biased region" description="Polar residues" evidence="6">
    <location>
        <begin position="2301"/>
        <end position="2311"/>
    </location>
</feature>
<feature type="compositionally biased region" description="Basic and acidic residues" evidence="6">
    <location>
        <begin position="2010"/>
        <end position="2021"/>
    </location>
</feature>
<evidence type="ECO:0000256" key="2">
    <source>
        <dbReference type="ARBA" id="ARBA00022490"/>
    </source>
</evidence>
<dbReference type="InterPro" id="IPR004344">
    <property type="entry name" value="TTL/TTLL_fam"/>
</dbReference>
<evidence type="ECO:0000256" key="4">
    <source>
        <dbReference type="ARBA" id="ARBA00022741"/>
    </source>
</evidence>
<keyword evidence="2" id="KW-0963">Cytoplasm</keyword>
<feature type="compositionally biased region" description="Polar residues" evidence="6">
    <location>
        <begin position="1383"/>
        <end position="1399"/>
    </location>
</feature>
<dbReference type="EMBL" id="NWUJ01000003">
    <property type="protein sequence ID" value="PFH36312.1"/>
    <property type="molecule type" value="Genomic_DNA"/>
</dbReference>
<accession>A0A2A9MLH8</accession>
<reference evidence="7 8" key="1">
    <citation type="submission" date="2017-09" db="EMBL/GenBank/DDBJ databases">
        <title>Genome sequencing of Besnoitia besnoiti strain Bb-Ger1.</title>
        <authorList>
            <person name="Schares G."/>
            <person name="Venepally P."/>
            <person name="Lorenzi H.A."/>
        </authorList>
    </citation>
    <scope>NUCLEOTIDE SEQUENCE [LARGE SCALE GENOMIC DNA]</scope>
    <source>
        <strain evidence="7 8">Bb-Ger1</strain>
    </source>
</reference>
<feature type="compositionally biased region" description="Low complexity" evidence="6">
    <location>
        <begin position="2221"/>
        <end position="2255"/>
    </location>
</feature>
<feature type="region of interest" description="Disordered" evidence="6">
    <location>
        <begin position="1"/>
        <end position="67"/>
    </location>
</feature>
<feature type="region of interest" description="Disordered" evidence="6">
    <location>
        <begin position="1634"/>
        <end position="1701"/>
    </location>
</feature>
<sequence>MGDAARGRRGSSGLGQSSLVGDLAGSSAGSSAGLPAFSASPPPGRRTPPLQRPRSLPAAETFCGGPFQPPPDAFRVACAGGLTSHGSAASRRKPPRYSARPSAQGPWSSAFSFADTPQAPPGAFQAEGCSSSKARGNDIAEGGFFMASVKPSSSSASSQCVSPLRRAEEVAAFGSTGASVRIGSQPSLCLRRDSPDKEEARRPVVQFAVPPAERQSSLALRRNRSRCVIQLNQIEFSKVALGIIPVDSIGKRPPQQASNAGASYSFTDSTSPLPDSLSRVHVPSSSDLHLGEPRWVAGRRRRVSRGDSPAVACRSGRRSDTSPSPEAMEESCERETRTLAHPESLAFSLRRHFGALPEKGRVGACPAQTPRASLGSANAHGSHSAGELTHPRGPRQASQSLAMPSKVQQQLKTILQRQRASAGTLAAVRAECADRCWPPRACDDSSTPTSLSSSRSCLAASSEMSADAARARLREASRRHSAVAALRGVGPPSPEGTAAHTPPAIPTGHAGNRLSEPSLGSAKTRRDKPASHAKRQDSEPREDAEIEFLAHLGGPPKPAAFHSPAVPRSRAGRCEPTRCAEEALAQSQDADQAATASSGLVSPARRQQASSQRCSQSQAPTVQLREMRSQAAPLGGQYSGISLPQTKKAPILRGERSARRASTVRVSPKDASPQALESENEIFFAIREPSPPTCRSPGWAVTHSALLATEDAVEASCFLKATVERAAHPDPREAMKHDDACPPPGKADIQRLPNASGAIGTSWHSSPAAVQEQIYPTCGPARLAGEQSYSSMLLRGAAVESVHCAGSTSSGRSPNVFFLAECVESGRAGLRGVEAPAETGVERHLRPAAGMSLRTSLSADQLGAARAAYPPAPSDCEGAPKQTRVFRLVRAFPTSESTGQEEQHASSAVGPPGSENTRGETLECSYASSSNCQSRHPPALEPGGSRGLSSPGTRRPKRDEARGRAEACGGQRLRSSGGGAEKAARRVGETDGRVWARESGLNSACDCAEKTQDSAVCSEADVVKELEKLQRLLGEHLAGDASSSMATIQQKIHCLCETLHHLQRSARLARATEAVEEAAPLAGESLAAESDGGIIQTPRCRELCDTRRTHVRHPCARLRPASGLVSASSTATEALPRFEKPSRALPTTGLRTAACAPDSPPNSAAADAVNCRKTVRAACGSQAQTVEFSGNTVARSGGLIRPKSAAWYARGASRRRSEQCSVTIASLARGGSRLDAVGSPAGLAETRWQDAPLHEGTRTPDRRGDDPLGGSPKTKQSPQAGSGDPAANLTRLVTSARHRRQLCTDAPLERGLRSRGLTSSLRAVDRWARQPSFAQRGSVSSAHSESRRQTRLLPQSRACPDVVQRPRCRAVACRDGGRLSDCDTGSVSPGIHQKTSMGQDSDAVESESFTESVKAGLANRSGFGTRSRAAAVEDTSQDACKLPPPVDFSAEQEASANPFTCCLADVRSVRDRPGESPSSAANAATQLKPLDGAAKAAVSLLLARTSWSRFASVRRFGRLKVRRRLRRTMKTWKNREDRPKSDENLPLADGLRPSALPRPSCPLGACEGQAFTEKNSPRPGSHSFGSLVTTLKHGWETALDTLAAHAASASTGATASASAFPAPEAVAWLALSEPRGRSPGRQSASSGASARVDPSGASPTLVRSSAAAAGTEPLPLPQTPPAESLAPCVTDRGPPASHQHSRVALLAASRGLGEAHHARGDCAVAAGGRNGSRLRQSRSTELKSTSRNSSAASACAVRGESQQRRELPARVAVPRLKRQWKATPRRRGATAAHRRLRLSDTLKRRKAASTASLLEPPGKSEVEGVSHSTEEGLPPAARHEAAPAHMPGSRMADRAVARALRRKASLSSFHPAGRDTAEAGEARKSLASAFSSADVSPSGTSKLPISETFQPQRPTTGELARGLPRHMAERADQRFARDKAKPGKVVQEAKRPSERPDGSLKQATHAPSCSDESDFDANELQTRNNGTRFLGLDGIDDGDSGVGEEGGAAGERHRSACEKAEAASGVRRPHLPPRGSPEATEPCAEPPDLESLFCPFEEFFGMPDLIPADWYGDFSERGAVQTPPAICVATPPAASSSSRVPSLLLSSEIADAVQTRGAAREPSHAQQLQTLQLQREHLERKHLEAVHALHARPASSQSAQAANEAGAASPCFKTPELEADCMRSSLWNFPEDLIDLISSVEDCSPSALSRLPRSAPLLPEASSVSSASSSSSSVASSASSPSGASSPSSSRASSSRSRDETASSSEDQTPPHTRRGRLGAPVGSDSEQRHSACKLAVEVGSESSSSDQASTNEDELPSRRRKRAPTRPRDCCGTWGEGKAAPASQITSSADSPTSRGEDSSTDSATEATDGSPEHAPQEVNAAGRSAGSALGGESNTAAAFVAPVACPSLAAEAMPRRNEALSSRPGRKAHRALNGERKLGMSRRASAGLRRRSRSQPPMPLRLPKRRSRAHHSRREEGLKHRLLSLESCCMSHDENMRHFARKMRLTDLNSKVACVELTKAKRAIPCQLRFASGNKEFFIRGDAERPQDIRALPFEGPLQKSPERVGDEAPWRDLRLGAVLTIESAVSSSLQRRGWIMNRLLDTHFFDLKWKISDTDDDYRCLRREQLFNHFQNNSVLTTKAGLSRSFRLLAVEERVRTDAFFPRCYDLSTLDDCADFLVDYSRCEAVTILLHYLRCCQASTREFQRVMREPAPDVAVRQSSVLLLWMAYHIVASWLHELDPDFFLDRLDPLGDKRRHDPQRLEVFATHAWSFRAHPGDCRRSWHALAKCSEGWTEAAGIRREAGCGGGRRTPPRGARTQGADAVEVRGSHTYSRAPYAAQIIAVLREVQKRWPLWRAERGDVDLEDLQASEKKAANAETEPNGPPHEPRWSHHNVWIMKPSSNSRASGIYCLNNPWDILKSGRGLSDRLVQKYVERPLLLFAGRKFDMRQWVFIRSFSPLKVYAFTDLYLRLCTEAYDLRDLPNRFRHISNWNLNRLNSDAQGLASRAQATAGDSEESYLSSPSTAISSGCIKPLADLELALDRQTGTLDFWDRQVKPQIRNLILQTARAARPSVVSRPNCFELYGFDILLDAEYRPWLIEVNLSPACAAIVPWHKQMVSSMTHQLLQLLLDEPRPPTQAPSSCAQPRSRPYWELLFDESVAPADAVRTFPPIEPAQPGAPPSAEARNPFLQFYSQHFSAASLSKRRASCPRTSTHLGAPSCSTERPSGPCGVAKGTRGPSASGKMPLWDKLLVIGQRLDRQQAWEVDTRVRVCEAARRIAVWWRRTAWRRRAARRLKVKLHDDIELDVCFAT</sequence>
<dbReference type="GeneID" id="40309434"/>
<name>A0A2A9MLH8_BESBE</name>
<comment type="caution">
    <text evidence="7">The sequence shown here is derived from an EMBL/GenBank/DDBJ whole genome shotgun (WGS) entry which is preliminary data.</text>
</comment>
<feature type="compositionally biased region" description="Basic residues" evidence="6">
    <location>
        <begin position="2464"/>
        <end position="2474"/>
    </location>
</feature>
<feature type="compositionally biased region" description="Basic and acidic residues" evidence="6">
    <location>
        <begin position="1252"/>
        <end position="1266"/>
    </location>
</feature>
<feature type="compositionally biased region" description="Low complexity" evidence="6">
    <location>
        <begin position="1637"/>
        <end position="1651"/>
    </location>
</feature>
<feature type="compositionally biased region" description="Basic and acidic residues" evidence="6">
    <location>
        <begin position="1926"/>
        <end position="1958"/>
    </location>
</feature>
<dbReference type="STRING" id="94643.A0A2A9MLH8"/>
<feature type="region of interest" description="Disordered" evidence="6">
    <location>
        <begin position="1530"/>
        <end position="1556"/>
    </location>
</feature>
<feature type="region of interest" description="Disordered" evidence="6">
    <location>
        <begin position="3214"/>
        <end position="3244"/>
    </location>
</feature>
<feature type="compositionally biased region" description="Basic and acidic residues" evidence="6">
    <location>
        <begin position="572"/>
        <end position="581"/>
    </location>
</feature>
<feature type="compositionally biased region" description="Low complexity" evidence="6">
    <location>
        <begin position="582"/>
        <end position="620"/>
    </location>
</feature>
<feature type="compositionally biased region" description="Basic and acidic residues" evidence="6">
    <location>
        <begin position="1818"/>
        <end position="1830"/>
    </location>
</feature>
<feature type="compositionally biased region" description="Basic and acidic residues" evidence="6">
    <location>
        <begin position="1533"/>
        <end position="1543"/>
    </location>
</feature>
<feature type="compositionally biased region" description="Low complexity" evidence="6">
    <location>
        <begin position="2382"/>
        <end position="2392"/>
    </location>
</feature>
<dbReference type="OrthoDB" id="330920at2759"/>
<feature type="region of interest" description="Disordered" evidence="6">
    <location>
        <begin position="2872"/>
        <end position="2893"/>
    </location>
</feature>
<dbReference type="PROSITE" id="PS51221">
    <property type="entry name" value="TTL"/>
    <property type="match status" value="1"/>
</dbReference>
<dbReference type="SUPFAM" id="SSF56059">
    <property type="entry name" value="Glutathione synthetase ATP-binding domain-like"/>
    <property type="match status" value="1"/>
</dbReference>
<feature type="compositionally biased region" description="Low complexity" evidence="6">
    <location>
        <begin position="14"/>
        <end position="39"/>
    </location>
</feature>
<feature type="compositionally biased region" description="Polar residues" evidence="6">
    <location>
        <begin position="3214"/>
        <end position="3228"/>
    </location>
</feature>
<keyword evidence="4" id="KW-0547">Nucleotide-binding</keyword>
<dbReference type="RefSeq" id="XP_029220321.1">
    <property type="nucleotide sequence ID" value="XM_029362955.1"/>
</dbReference>
<dbReference type="PANTHER" id="PTHR45870:SF2">
    <property type="entry name" value="TUBULIN MONOGLYCYLASE TTLL3"/>
    <property type="match status" value="1"/>
</dbReference>
<evidence type="ECO:0000313" key="8">
    <source>
        <dbReference type="Proteomes" id="UP000224006"/>
    </source>
</evidence>
<proteinExistence type="predicted"/>
<feature type="region of interest" description="Disordered" evidence="6">
    <location>
        <begin position="894"/>
        <end position="990"/>
    </location>
</feature>
<dbReference type="PANTHER" id="PTHR45870">
    <property type="entry name" value="TUBULIN MONOGLYCYLASE TTLL3"/>
    <property type="match status" value="1"/>
</dbReference>
<feature type="compositionally biased region" description="Basic and acidic residues" evidence="6">
    <location>
        <begin position="1872"/>
        <end position="1884"/>
    </location>
</feature>
<comment type="subcellular location">
    <subcellularLocation>
        <location evidence="1">Cytoplasm</location>
    </subcellularLocation>
</comment>
<feature type="compositionally biased region" description="Polar residues" evidence="6">
    <location>
        <begin position="1332"/>
        <end position="1343"/>
    </location>
</feature>
<keyword evidence="5" id="KW-0067">ATP-binding</keyword>
<feature type="compositionally biased region" description="Basic and acidic residues" evidence="6">
    <location>
        <begin position="469"/>
        <end position="478"/>
    </location>
</feature>
<feature type="region of interest" description="Disordered" evidence="6">
    <location>
        <begin position="469"/>
        <end position="621"/>
    </location>
</feature>
<keyword evidence="3 7" id="KW-0436">Ligase</keyword>
<feature type="compositionally biased region" description="Basic residues" evidence="6">
    <location>
        <begin position="1780"/>
        <end position="1796"/>
    </location>
</feature>
<feature type="region of interest" description="Disordered" evidence="6">
    <location>
        <begin position="2417"/>
        <end position="2479"/>
    </location>
</feature>
<feature type="region of interest" description="Disordered" evidence="6">
    <location>
        <begin position="2221"/>
        <end position="2392"/>
    </location>
</feature>
<evidence type="ECO:0000256" key="6">
    <source>
        <dbReference type="SAM" id="MobiDB-lite"/>
    </source>
</evidence>
<feature type="region of interest" description="Disordered" evidence="6">
    <location>
        <begin position="84"/>
        <end position="132"/>
    </location>
</feature>
<dbReference type="VEuPathDB" id="ToxoDB:BESB_045040"/>
<dbReference type="Gene3D" id="3.30.470.20">
    <property type="entry name" value="ATP-grasp fold, B domain"/>
    <property type="match status" value="1"/>
</dbReference>
<dbReference type="GO" id="GO:0015630">
    <property type="term" value="C:microtubule cytoskeleton"/>
    <property type="evidence" value="ECO:0007669"/>
    <property type="project" value="TreeGrafter"/>
</dbReference>
<dbReference type="Proteomes" id="UP000224006">
    <property type="component" value="Chromosome III"/>
</dbReference>
<dbReference type="GO" id="GO:0005737">
    <property type="term" value="C:cytoplasm"/>
    <property type="evidence" value="ECO:0007669"/>
    <property type="project" value="UniProtKB-SubCell"/>
</dbReference>
<organism evidence="7 8">
    <name type="scientific">Besnoitia besnoiti</name>
    <name type="common">Apicomplexan protozoan</name>
    <dbReference type="NCBI Taxonomy" id="94643"/>
    <lineage>
        <taxon>Eukaryota</taxon>
        <taxon>Sar</taxon>
        <taxon>Alveolata</taxon>
        <taxon>Apicomplexa</taxon>
        <taxon>Conoidasida</taxon>
        <taxon>Coccidia</taxon>
        <taxon>Eucoccidiorida</taxon>
        <taxon>Eimeriorina</taxon>
        <taxon>Sarcocystidae</taxon>
        <taxon>Besnoitia</taxon>
    </lineage>
</organism>
<evidence type="ECO:0000256" key="3">
    <source>
        <dbReference type="ARBA" id="ARBA00022598"/>
    </source>
</evidence>
<feature type="compositionally biased region" description="Polar residues" evidence="6">
    <location>
        <begin position="1888"/>
        <end position="1915"/>
    </location>
</feature>
<evidence type="ECO:0000256" key="1">
    <source>
        <dbReference type="ARBA" id="ARBA00004496"/>
    </source>
</evidence>
<feature type="region of interest" description="Disordered" evidence="6">
    <location>
        <begin position="1724"/>
        <end position="1767"/>
    </location>
</feature>
<dbReference type="Pfam" id="PF03133">
    <property type="entry name" value="TTL"/>
    <property type="match status" value="1"/>
</dbReference>
<gene>
    <name evidence="7" type="ORF">BESB_045040</name>
</gene>
<feature type="region of interest" description="Disordered" evidence="6">
    <location>
        <begin position="249"/>
        <end position="331"/>
    </location>
</feature>
<feature type="compositionally biased region" description="Polar residues" evidence="6">
    <location>
        <begin position="1733"/>
        <end position="1752"/>
    </location>
</feature>
<evidence type="ECO:0000313" key="7">
    <source>
        <dbReference type="EMBL" id="PFH36312.1"/>
    </source>
</evidence>
<protein>
    <submittedName>
        <fullName evidence="7">Tubulin-tyrosine ligase family protein</fullName>
    </submittedName>
</protein>
<feature type="compositionally biased region" description="Polar residues" evidence="6">
    <location>
        <begin position="2344"/>
        <end position="2355"/>
    </location>
</feature>
<dbReference type="GO" id="GO:0005524">
    <property type="term" value="F:ATP binding"/>
    <property type="evidence" value="ECO:0007669"/>
    <property type="project" value="UniProtKB-KW"/>
</dbReference>
<keyword evidence="8" id="KW-1185">Reference proteome</keyword>
<dbReference type="KEGG" id="bbes:BESB_045040"/>
<feature type="compositionally biased region" description="Basic and acidic residues" evidence="6">
    <location>
        <begin position="527"/>
        <end position="543"/>
    </location>
</feature>